<dbReference type="SUPFAM" id="SSF63737">
    <property type="entry name" value="Leukotriene A4 hydrolase N-terminal domain"/>
    <property type="match status" value="1"/>
</dbReference>
<dbReference type="Proteomes" id="UP000054558">
    <property type="component" value="Unassembled WGS sequence"/>
</dbReference>
<feature type="binding site" evidence="11">
    <location>
        <position position="329"/>
    </location>
    <ligand>
        <name>Zn(2+)</name>
        <dbReference type="ChEBI" id="CHEBI:29105"/>
        <note>catalytic</note>
    </ligand>
</feature>
<evidence type="ECO:0000256" key="8">
    <source>
        <dbReference type="ARBA" id="ARBA00022848"/>
    </source>
</evidence>
<evidence type="ECO:0000256" key="6">
    <source>
        <dbReference type="ARBA" id="ARBA00022801"/>
    </source>
</evidence>
<evidence type="ECO:0000313" key="17">
    <source>
        <dbReference type="EMBL" id="GAQ88892.1"/>
    </source>
</evidence>
<dbReference type="Pfam" id="PF17900">
    <property type="entry name" value="Peptidase_M1_N"/>
    <property type="match status" value="1"/>
</dbReference>
<evidence type="ECO:0000256" key="2">
    <source>
        <dbReference type="ARBA" id="ARBA00010136"/>
    </source>
</evidence>
<dbReference type="InterPro" id="IPR027268">
    <property type="entry name" value="Peptidase_M4/M1_CTD_sf"/>
</dbReference>
<dbReference type="Pfam" id="PF01433">
    <property type="entry name" value="Peptidase_M1"/>
    <property type="match status" value="1"/>
</dbReference>
<dbReference type="InterPro" id="IPR024571">
    <property type="entry name" value="ERAP1-like_C_dom"/>
</dbReference>
<keyword evidence="5 11" id="KW-0479">Metal-binding</keyword>
<comment type="subcellular location">
    <subcellularLocation>
        <location evidence="1">Microsome membrane</location>
        <topology evidence="1">Peripheral membrane protein</topology>
    </subcellularLocation>
</comment>
<keyword evidence="6 13" id="KW-0378">Hydrolase</keyword>
<evidence type="ECO:0000256" key="7">
    <source>
        <dbReference type="ARBA" id="ARBA00022833"/>
    </source>
</evidence>
<dbReference type="SUPFAM" id="SSF55486">
    <property type="entry name" value="Metalloproteases ('zincins'), catalytic domain"/>
    <property type="match status" value="1"/>
</dbReference>
<dbReference type="EC" id="3.4.11.-" evidence="13"/>
<dbReference type="InterPro" id="IPR045357">
    <property type="entry name" value="Aminopeptidase_N-like_N"/>
</dbReference>
<feature type="domain" description="Peptidase M1 membrane alanine aminopeptidase" evidence="14">
    <location>
        <begin position="235"/>
        <end position="451"/>
    </location>
</feature>
<evidence type="ECO:0000256" key="5">
    <source>
        <dbReference type="ARBA" id="ARBA00022723"/>
    </source>
</evidence>
<dbReference type="PANTHER" id="PTHR11533">
    <property type="entry name" value="PROTEASE M1 ZINC METALLOPROTEASE"/>
    <property type="match status" value="1"/>
</dbReference>
<dbReference type="InterPro" id="IPR001930">
    <property type="entry name" value="Peptidase_M1"/>
</dbReference>
<keyword evidence="18" id="KW-1185">Reference proteome</keyword>
<dbReference type="InterPro" id="IPR014782">
    <property type="entry name" value="Peptidase_M1_dom"/>
</dbReference>
<dbReference type="CDD" id="cd09601">
    <property type="entry name" value="M1_APN-Q_like"/>
    <property type="match status" value="1"/>
</dbReference>
<feature type="binding site" evidence="11">
    <location>
        <position position="306"/>
    </location>
    <ligand>
        <name>Zn(2+)</name>
        <dbReference type="ChEBI" id="CHEBI:29105"/>
        <note>catalytic</note>
    </ligand>
</feature>
<keyword evidence="9 13" id="KW-0482">Metalloprotease</keyword>
<dbReference type="InterPro" id="IPR042097">
    <property type="entry name" value="Aminopeptidase_N-like_N_sf"/>
</dbReference>
<dbReference type="FunFam" id="1.25.50.20:FF:000002">
    <property type="entry name" value="Aminopeptidase"/>
    <property type="match status" value="1"/>
</dbReference>
<keyword evidence="7 11" id="KW-0862">Zinc</keyword>
<dbReference type="Pfam" id="PF11838">
    <property type="entry name" value="ERAP1_C"/>
    <property type="match status" value="1"/>
</dbReference>
<dbReference type="OrthoDB" id="10031169at2759"/>
<keyword evidence="8" id="KW-0492">Microsome</keyword>
<dbReference type="PRINTS" id="PR00756">
    <property type="entry name" value="ALADIPTASE"/>
</dbReference>
<comment type="cofactor">
    <cofactor evidence="11 13">
        <name>Zn(2+)</name>
        <dbReference type="ChEBI" id="CHEBI:29105"/>
    </cofactor>
    <text evidence="11 13">Binds 1 zinc ion per subunit.</text>
</comment>
<dbReference type="GO" id="GO:0008270">
    <property type="term" value="F:zinc ion binding"/>
    <property type="evidence" value="ECO:0007669"/>
    <property type="project" value="UniProtKB-UniRule"/>
</dbReference>
<evidence type="ECO:0000259" key="15">
    <source>
        <dbReference type="Pfam" id="PF11838"/>
    </source>
</evidence>
<evidence type="ECO:0000256" key="13">
    <source>
        <dbReference type="RuleBase" id="RU364040"/>
    </source>
</evidence>
<evidence type="ECO:0000256" key="1">
    <source>
        <dbReference type="ARBA" id="ARBA00004174"/>
    </source>
</evidence>
<protein>
    <recommendedName>
        <fullName evidence="13">Aminopeptidase</fullName>
        <ecNumber evidence="13">3.4.11.-</ecNumber>
    </recommendedName>
</protein>
<evidence type="ECO:0000256" key="4">
    <source>
        <dbReference type="ARBA" id="ARBA00022670"/>
    </source>
</evidence>
<dbReference type="OMA" id="SHAIELW"/>
<evidence type="ECO:0000256" key="9">
    <source>
        <dbReference type="ARBA" id="ARBA00023049"/>
    </source>
</evidence>
<keyword evidence="4 13" id="KW-0645">Protease</keyword>
<dbReference type="InterPro" id="IPR034016">
    <property type="entry name" value="M1_APN-typ"/>
</dbReference>
<dbReference type="GO" id="GO:0006508">
    <property type="term" value="P:proteolysis"/>
    <property type="evidence" value="ECO:0000318"/>
    <property type="project" value="GO_Central"/>
</dbReference>
<dbReference type="EMBL" id="DF237416">
    <property type="protein sequence ID" value="GAQ88892.1"/>
    <property type="molecule type" value="Genomic_DNA"/>
</dbReference>
<proteinExistence type="inferred from homology"/>
<dbReference type="Gene3D" id="1.10.390.10">
    <property type="entry name" value="Neutral Protease Domain 2"/>
    <property type="match status" value="1"/>
</dbReference>
<organism evidence="17 18">
    <name type="scientific">Klebsormidium nitens</name>
    <name type="common">Green alga</name>
    <name type="synonym">Ulothrix nitens</name>
    <dbReference type="NCBI Taxonomy" id="105231"/>
    <lineage>
        <taxon>Eukaryota</taxon>
        <taxon>Viridiplantae</taxon>
        <taxon>Streptophyta</taxon>
        <taxon>Klebsormidiophyceae</taxon>
        <taxon>Klebsormidiales</taxon>
        <taxon>Klebsormidiaceae</taxon>
        <taxon>Klebsormidium</taxon>
    </lineage>
</organism>
<dbReference type="STRING" id="105231.A0A0U9HKL6"/>
<dbReference type="FunFam" id="2.60.40.1730:FF:000002">
    <property type="entry name" value="Aminopeptidase"/>
    <property type="match status" value="1"/>
</dbReference>
<accession>A0A0U9HKL6</accession>
<keyword evidence="8" id="KW-0256">Endoplasmic reticulum</keyword>
<reference evidence="17 18" key="1">
    <citation type="journal article" date="2014" name="Nat. Commun.">
        <title>Klebsormidium flaccidum genome reveals primary factors for plant terrestrial adaptation.</title>
        <authorList>
            <person name="Hori K."/>
            <person name="Maruyama F."/>
            <person name="Fujisawa T."/>
            <person name="Togashi T."/>
            <person name="Yamamoto N."/>
            <person name="Seo M."/>
            <person name="Sato S."/>
            <person name="Yamada T."/>
            <person name="Mori H."/>
            <person name="Tajima N."/>
            <person name="Moriyama T."/>
            <person name="Ikeuchi M."/>
            <person name="Watanabe M."/>
            <person name="Wada H."/>
            <person name="Kobayashi K."/>
            <person name="Saito M."/>
            <person name="Masuda T."/>
            <person name="Sasaki-Sekimoto Y."/>
            <person name="Mashiguchi K."/>
            <person name="Awai K."/>
            <person name="Shimojima M."/>
            <person name="Masuda S."/>
            <person name="Iwai M."/>
            <person name="Nobusawa T."/>
            <person name="Narise T."/>
            <person name="Kondo S."/>
            <person name="Saito H."/>
            <person name="Sato R."/>
            <person name="Murakawa M."/>
            <person name="Ihara Y."/>
            <person name="Oshima-Yamada Y."/>
            <person name="Ohtaka K."/>
            <person name="Satoh M."/>
            <person name="Sonobe K."/>
            <person name="Ishii M."/>
            <person name="Ohtani R."/>
            <person name="Kanamori-Sato M."/>
            <person name="Honoki R."/>
            <person name="Miyazaki D."/>
            <person name="Mochizuki H."/>
            <person name="Umetsu J."/>
            <person name="Higashi K."/>
            <person name="Shibata D."/>
            <person name="Kamiya Y."/>
            <person name="Sato N."/>
            <person name="Nakamura Y."/>
            <person name="Tabata S."/>
            <person name="Ida S."/>
            <person name="Kurokawa K."/>
            <person name="Ohta H."/>
        </authorList>
    </citation>
    <scope>NUCLEOTIDE SEQUENCE [LARGE SCALE GENOMIC DNA]</scope>
    <source>
        <strain evidence="17 18">NIES-2285</strain>
    </source>
</reference>
<comment type="similarity">
    <text evidence="2 13">Belongs to the peptidase M1 family.</text>
</comment>
<evidence type="ECO:0000256" key="10">
    <source>
        <dbReference type="PIRSR" id="PIRSR634016-1"/>
    </source>
</evidence>
<gene>
    <name evidence="17" type="ORF">KFL_004670090</name>
</gene>
<dbReference type="InterPro" id="IPR050344">
    <property type="entry name" value="Peptidase_M1_aminopeptidases"/>
</dbReference>
<evidence type="ECO:0000256" key="3">
    <source>
        <dbReference type="ARBA" id="ARBA00022438"/>
    </source>
</evidence>
<dbReference type="PANTHER" id="PTHR11533:SF174">
    <property type="entry name" value="PUROMYCIN-SENSITIVE AMINOPEPTIDASE-RELATED"/>
    <property type="match status" value="1"/>
</dbReference>
<feature type="domain" description="ERAP1-like C-terminal" evidence="15">
    <location>
        <begin position="531"/>
        <end position="845"/>
    </location>
</feature>
<name>A0A0U9HKL6_KLENI</name>
<dbReference type="AlphaFoldDB" id="A0A0U9HKL6"/>
<dbReference type="Gene3D" id="2.60.40.1910">
    <property type="match status" value="1"/>
</dbReference>
<evidence type="ECO:0000256" key="11">
    <source>
        <dbReference type="PIRSR" id="PIRSR634016-3"/>
    </source>
</evidence>
<dbReference type="Gene3D" id="1.25.50.20">
    <property type="match status" value="1"/>
</dbReference>
<feature type="domain" description="Aminopeptidase N-like N-terminal" evidence="16">
    <location>
        <begin position="16"/>
        <end position="200"/>
    </location>
</feature>
<feature type="binding site" evidence="11">
    <location>
        <position position="310"/>
    </location>
    <ligand>
        <name>Zn(2+)</name>
        <dbReference type="ChEBI" id="CHEBI:29105"/>
        <note>catalytic</note>
    </ligand>
</feature>
<dbReference type="FunFam" id="1.10.390.10:FF:000001">
    <property type="entry name" value="Aminopeptidase"/>
    <property type="match status" value="1"/>
</dbReference>
<dbReference type="GO" id="GO:0070006">
    <property type="term" value="F:metalloaminopeptidase activity"/>
    <property type="evidence" value="ECO:0000318"/>
    <property type="project" value="GO_Central"/>
</dbReference>
<sequence>MAEPPVDVLLPKNVSPVKYTLTLKPDLETFKFGGVAQIELDVKEDTQELKFHAAELEFQKVVVKSDDVSKELGGDAVVLDSEAETATVKLDGATLKKGTALLTIDFTGTLNTNMAGFYRSAYTVGGQKKHLATTQFEATDARRAFPSWDEPAQKAKFDITLVVPSALTALSNMPVVSETDNGDGTKSVHFAETPICSTYLVAFIVGELEKVEGKTKEGVDVRVFTTPGKKEQGRFALEVAAKILSFFNDYFGIDYPLPKSDLVAIPDFAAGAMENWGLITFRETALLVDENTSATGRQRVAYVVAHELAHQWFGNLVTMSWWTDLWLNEGFATWVGWLGVDHVFPEWDVWTQFTGSEATRALTTDALLSSHPVEVPIKDPKEIGQVFDALSYQKGACVIRQLEAALGADDFKKGLHQYLHRHQYGNTVTTDLWAALSESSGKPVQSWMESWTRQTGFPLITVTDNKGLELRQNRFLSSGPPAPEQDQQLWWVPINASQGGGAEGVTELPLFVLKDREADFSSAAPASSDSWLKLNRAQTGIYRVNYTPDLWKALAGAVKSLALPPVDRLGVISDAFALSKAGVLRTSQTLELLLSYANETDYTVWNQLSGDFGELDSILSTTSFYPAVQRVGRQLYSTIGQQIGWDAQPGETHLIGLLRPLVLSKLAKYKDEATIAKSRQLFGLLQGDPTSVHPDLRGVVVSTAVSEGGRAEYEAVKELYRKSDSAEQKIKYLTALGQTKDPELIQDFLNFGIDTEQVRSQDVLYMLGGLSANRYARDAAWEFVKAHWDDVFYPRFKKGMLQYVASIPIRGFASEEKARDAEEFYRTHPVPEAKMEVARSLEAIRSKAQWLARDQEDIDTWLQKNER</sequence>
<evidence type="ECO:0000256" key="12">
    <source>
        <dbReference type="PIRSR" id="PIRSR634016-4"/>
    </source>
</evidence>
<feature type="active site" description="Proton acceptor" evidence="10">
    <location>
        <position position="307"/>
    </location>
</feature>
<keyword evidence="3 13" id="KW-0031">Aminopeptidase</keyword>
<dbReference type="Gene3D" id="2.60.40.1730">
    <property type="entry name" value="tricorn interacting facor f3 domain"/>
    <property type="match status" value="1"/>
</dbReference>
<evidence type="ECO:0000259" key="14">
    <source>
        <dbReference type="Pfam" id="PF01433"/>
    </source>
</evidence>
<dbReference type="GO" id="GO:0043171">
    <property type="term" value="P:peptide catabolic process"/>
    <property type="evidence" value="ECO:0000318"/>
    <property type="project" value="GO_Central"/>
</dbReference>
<feature type="site" description="Transition state stabilizer" evidence="12">
    <location>
        <position position="392"/>
    </location>
</feature>
<evidence type="ECO:0000259" key="16">
    <source>
        <dbReference type="Pfam" id="PF17900"/>
    </source>
</evidence>
<evidence type="ECO:0000313" key="18">
    <source>
        <dbReference type="Proteomes" id="UP000054558"/>
    </source>
</evidence>